<evidence type="ECO:0000313" key="5">
    <source>
        <dbReference type="Proteomes" id="UP000236655"/>
    </source>
</evidence>
<dbReference type="Proteomes" id="UP000236655">
    <property type="component" value="Chromosome"/>
</dbReference>
<proteinExistence type="predicted"/>
<protein>
    <submittedName>
        <fullName evidence="4">Transcriptional regulator</fullName>
    </submittedName>
</protein>
<dbReference type="GO" id="GO:0003700">
    <property type="term" value="F:DNA-binding transcription factor activity"/>
    <property type="evidence" value="ECO:0007669"/>
    <property type="project" value="InterPro"/>
</dbReference>
<keyword evidence="2" id="KW-0804">Transcription</keyword>
<dbReference type="OrthoDB" id="9768354at2"/>
<reference evidence="5" key="1">
    <citation type="submission" date="2017-11" db="EMBL/GenBank/DDBJ databases">
        <authorList>
            <person name="Chan K.G."/>
            <person name="Lee L.S."/>
        </authorList>
    </citation>
    <scope>NUCLEOTIDE SEQUENCE [LARGE SCALE GENOMIC DNA]</scope>
    <source>
        <strain evidence="5">DSM 100970</strain>
    </source>
</reference>
<dbReference type="AlphaFoldDB" id="A0A2I7N9A6"/>
<dbReference type="SMART" id="SM00420">
    <property type="entry name" value="HTH_DEOR"/>
    <property type="match status" value="1"/>
</dbReference>
<dbReference type="RefSeq" id="WP_102952308.1">
    <property type="nucleotide sequence ID" value="NZ_CP024847.1"/>
</dbReference>
<dbReference type="InterPro" id="IPR038461">
    <property type="entry name" value="Schlafen_AlbA_2_dom_sf"/>
</dbReference>
<feature type="domain" description="HTH deoR-type" evidence="3">
    <location>
        <begin position="383"/>
        <end position="444"/>
    </location>
</feature>
<dbReference type="KEGG" id="nba:CUN60_12210"/>
<dbReference type="Gene3D" id="3.30.565.60">
    <property type="match status" value="1"/>
</dbReference>
<accession>A0A2I7N9A6</accession>
<dbReference type="InterPro" id="IPR007421">
    <property type="entry name" value="Schlafen_AlbA_2_dom"/>
</dbReference>
<dbReference type="PROSITE" id="PS51000">
    <property type="entry name" value="HTH_DEOR_2"/>
    <property type="match status" value="1"/>
</dbReference>
<dbReference type="InterPro" id="IPR038475">
    <property type="entry name" value="RecG_C_sf"/>
</dbReference>
<keyword evidence="5" id="KW-1185">Reference proteome</keyword>
<organism evidence="4 5">
    <name type="scientific">Aquella oligotrophica</name>
    <dbReference type="NCBI Taxonomy" id="2067065"/>
    <lineage>
        <taxon>Bacteria</taxon>
        <taxon>Pseudomonadati</taxon>
        <taxon>Pseudomonadota</taxon>
        <taxon>Betaproteobacteria</taxon>
        <taxon>Neisseriales</taxon>
        <taxon>Neisseriaceae</taxon>
        <taxon>Aquella</taxon>
    </lineage>
</organism>
<dbReference type="InterPro" id="IPR013196">
    <property type="entry name" value="HTH_11"/>
</dbReference>
<sequence>MELAQIISLGEGYHQEFKESIDKSLVREICAFANAAGGVIFIGISNKGVIKGISIDNVTRSRLQDSINHIEPKLTVNIEYQTNLIIIRVPESSNKPHSCSDGFFLRVGPNSQKLTRNEIIELLQKQNIIQFDRQTNLRAMFDKDFSRSKYQRFLRLAGISPTLPEQDILISLNCLTPQTQLSNAGTLFFADNIEFLILQAKVCAVLFKGTENITILDRKDFCGDIISNIDDSMIFLRKHLNLAYKIEHLKREEILEIPEIALREAVVNALCHRDYFEAGANVVISIFSDRVEISNPGGLPPGLKKEAFGRKSVTRNPIVADLLHRVGYIEKIGTGIKRIRDAVALHGGCSVEFEYDEYWFTTIFYRQTTPQSDNVTDKNEIATAKRTNVILELIANNPNISTSELATQLEVSKRTVLRDINTLKQQNKLERIGAEKTGYWKING</sequence>
<dbReference type="InterPro" id="IPR001034">
    <property type="entry name" value="DeoR_HTH"/>
</dbReference>
<dbReference type="Pfam" id="PF04326">
    <property type="entry name" value="SLFN_AlbA_2"/>
    <property type="match status" value="1"/>
</dbReference>
<gene>
    <name evidence="4" type="ORF">CUN60_12210</name>
</gene>
<dbReference type="Pfam" id="PF13749">
    <property type="entry name" value="HATPase_c_4"/>
    <property type="match status" value="1"/>
</dbReference>
<dbReference type="Gene3D" id="1.10.10.10">
    <property type="entry name" value="Winged helix-like DNA-binding domain superfamily/Winged helix DNA-binding domain"/>
    <property type="match status" value="1"/>
</dbReference>
<dbReference type="Pfam" id="PF08279">
    <property type="entry name" value="HTH_11"/>
    <property type="match status" value="1"/>
</dbReference>
<dbReference type="InterPro" id="IPR036390">
    <property type="entry name" value="WH_DNA-bd_sf"/>
</dbReference>
<dbReference type="PANTHER" id="PTHR30595">
    <property type="entry name" value="GLPR-RELATED TRANSCRIPTIONAL REPRESSOR"/>
    <property type="match status" value="1"/>
</dbReference>
<dbReference type="PANTHER" id="PTHR30595:SF6">
    <property type="entry name" value="SCHLAFEN ALBA-2 DOMAIN-CONTAINING PROTEIN"/>
    <property type="match status" value="1"/>
</dbReference>
<evidence type="ECO:0000256" key="1">
    <source>
        <dbReference type="ARBA" id="ARBA00023015"/>
    </source>
</evidence>
<dbReference type="EMBL" id="CP024847">
    <property type="protein sequence ID" value="AUR53022.1"/>
    <property type="molecule type" value="Genomic_DNA"/>
</dbReference>
<dbReference type="InterPro" id="IPR036388">
    <property type="entry name" value="WH-like_DNA-bd_sf"/>
</dbReference>
<evidence type="ECO:0000259" key="3">
    <source>
        <dbReference type="PROSITE" id="PS51000"/>
    </source>
</evidence>
<evidence type="ECO:0000313" key="4">
    <source>
        <dbReference type="EMBL" id="AUR53022.1"/>
    </source>
</evidence>
<name>A0A2I7N9A6_9NEIS</name>
<dbReference type="SUPFAM" id="SSF46785">
    <property type="entry name" value="Winged helix' DNA-binding domain"/>
    <property type="match status" value="1"/>
</dbReference>
<keyword evidence="1" id="KW-0805">Transcription regulation</keyword>
<dbReference type="Gene3D" id="3.30.950.30">
    <property type="entry name" value="Schlafen, AAA domain"/>
    <property type="match status" value="1"/>
</dbReference>
<evidence type="ECO:0000256" key="2">
    <source>
        <dbReference type="ARBA" id="ARBA00023163"/>
    </source>
</evidence>